<feature type="transmembrane region" description="Helical" evidence="1">
    <location>
        <begin position="195"/>
        <end position="217"/>
    </location>
</feature>
<feature type="transmembrane region" description="Helical" evidence="1">
    <location>
        <begin position="135"/>
        <end position="158"/>
    </location>
</feature>
<feature type="transmembrane region" description="Helical" evidence="1">
    <location>
        <begin position="256"/>
        <end position="279"/>
    </location>
</feature>
<protein>
    <submittedName>
        <fullName evidence="2">DMT family transporter</fullName>
    </submittedName>
</protein>
<accession>A0ABT1M681</accession>
<feature type="transmembrane region" description="Helical" evidence="1">
    <location>
        <begin position="6"/>
        <end position="24"/>
    </location>
</feature>
<feature type="transmembrane region" description="Helical" evidence="1">
    <location>
        <begin position="106"/>
        <end position="123"/>
    </location>
</feature>
<evidence type="ECO:0000256" key="1">
    <source>
        <dbReference type="SAM" id="Phobius"/>
    </source>
</evidence>
<feature type="transmembrane region" description="Helical" evidence="1">
    <location>
        <begin position="77"/>
        <end position="94"/>
    </location>
</feature>
<keyword evidence="1" id="KW-1133">Transmembrane helix</keyword>
<dbReference type="PANTHER" id="PTHR40761:SF1">
    <property type="entry name" value="CONSERVED INTEGRAL MEMBRANE ALANINE VALINE AND LEUCINE RICH PROTEIN-RELATED"/>
    <property type="match status" value="1"/>
</dbReference>
<evidence type="ECO:0000313" key="2">
    <source>
        <dbReference type="EMBL" id="MCP9274689.1"/>
    </source>
</evidence>
<keyword evidence="1" id="KW-0472">Membrane</keyword>
<organism evidence="2 3">
    <name type="scientific">Mycolicibacterium arenosum</name>
    <dbReference type="NCBI Taxonomy" id="2952157"/>
    <lineage>
        <taxon>Bacteria</taxon>
        <taxon>Bacillati</taxon>
        <taxon>Actinomycetota</taxon>
        <taxon>Actinomycetes</taxon>
        <taxon>Mycobacteriales</taxon>
        <taxon>Mycobacteriaceae</taxon>
        <taxon>Mycolicibacterium</taxon>
    </lineage>
</organism>
<dbReference type="Proteomes" id="UP001651690">
    <property type="component" value="Unassembled WGS sequence"/>
</dbReference>
<sequence length="298" mass="30862">MLGHGLTIVLALCAAIFMAIGIVVRQRATMDVPSEDGVSTRMLATLLRRPLWWAGTGAAVLGFVFQALALIKGSLIVVQPILVSALLFTLPLSARLSGRRVTRTEWLWAGLLTVGLAVFVLLAKPGPQETPSSMTLAVIVSVACVVLVLACVVVAVRFPAGWQRAVLLAVAVGFLFGMVAMVTKIVMHMGADRGLLGVLATPAPYALVALGVFATLLQQSAFHAGALQTSVPTMLVLEPVVAILLGAVVLGEELDAGGAAAIALTIALAAMTVATVALAREEGAYEAELELKAARDPA</sequence>
<feature type="transmembrane region" description="Helical" evidence="1">
    <location>
        <begin position="165"/>
        <end position="183"/>
    </location>
</feature>
<feature type="transmembrane region" description="Helical" evidence="1">
    <location>
        <begin position="229"/>
        <end position="250"/>
    </location>
</feature>
<keyword evidence="1" id="KW-0812">Transmembrane</keyword>
<dbReference type="PANTHER" id="PTHR40761">
    <property type="entry name" value="CONSERVED INTEGRAL MEMBRANE ALANINE VALINE AND LEUCINE RICH PROTEIN-RELATED"/>
    <property type="match status" value="1"/>
</dbReference>
<gene>
    <name evidence="2" type="ORF">NM203_21075</name>
</gene>
<proteinExistence type="predicted"/>
<keyword evidence="3" id="KW-1185">Reference proteome</keyword>
<dbReference type="NCBIfam" id="NF038012">
    <property type="entry name" value="DMT_1"/>
    <property type="match status" value="1"/>
</dbReference>
<evidence type="ECO:0000313" key="3">
    <source>
        <dbReference type="Proteomes" id="UP001651690"/>
    </source>
</evidence>
<dbReference type="EMBL" id="JANDBD010000009">
    <property type="protein sequence ID" value="MCP9274689.1"/>
    <property type="molecule type" value="Genomic_DNA"/>
</dbReference>
<comment type="caution">
    <text evidence="2">The sequence shown here is derived from an EMBL/GenBank/DDBJ whole genome shotgun (WGS) entry which is preliminary data.</text>
</comment>
<name>A0ABT1M681_9MYCO</name>
<dbReference type="RefSeq" id="WP_255062363.1">
    <property type="nucleotide sequence ID" value="NZ_JANDBD010000009.1"/>
</dbReference>
<feature type="transmembrane region" description="Helical" evidence="1">
    <location>
        <begin position="51"/>
        <end position="71"/>
    </location>
</feature>
<reference evidence="2 3" key="1">
    <citation type="submission" date="2022-06" db="EMBL/GenBank/DDBJ databases">
        <title>Mycolicibacterium sp. CAU 1645 isolated from seawater.</title>
        <authorList>
            <person name="Kim W."/>
        </authorList>
    </citation>
    <scope>NUCLEOTIDE SEQUENCE [LARGE SCALE GENOMIC DNA]</scope>
    <source>
        <strain evidence="2 3">CAU 1645</strain>
    </source>
</reference>